<dbReference type="NCBIfam" id="NF037959">
    <property type="entry name" value="MFS_SpdSyn"/>
    <property type="match status" value="1"/>
</dbReference>
<dbReference type="PANTHER" id="PTHR43317">
    <property type="entry name" value="THERMOSPERMINE SYNTHASE ACAULIS5"/>
    <property type="match status" value="1"/>
</dbReference>
<comment type="caution">
    <text evidence="3">The sequence shown here is derived from an EMBL/GenBank/DDBJ whole genome shotgun (WGS) entry which is preliminary data.</text>
</comment>
<dbReference type="STRING" id="29422.Lbru_1669"/>
<accession>A0A0W0SKE0</accession>
<feature type="transmembrane region" description="Helical" evidence="2">
    <location>
        <begin position="352"/>
        <end position="369"/>
    </location>
</feature>
<feature type="transmembrane region" description="Helical" evidence="2">
    <location>
        <begin position="295"/>
        <end position="313"/>
    </location>
</feature>
<dbReference type="RefSeq" id="WP_058441744.1">
    <property type="nucleotide sequence ID" value="NZ_CAAAHU010000020.1"/>
</dbReference>
<dbReference type="InterPro" id="IPR029063">
    <property type="entry name" value="SAM-dependent_MTases_sf"/>
</dbReference>
<keyword evidence="2" id="KW-0472">Membrane</keyword>
<feature type="transmembrane region" description="Helical" evidence="2">
    <location>
        <begin position="36"/>
        <end position="58"/>
    </location>
</feature>
<keyword evidence="1" id="KW-0620">Polyamine biosynthesis</keyword>
<organism evidence="3 4">
    <name type="scientific">Legionella brunensis</name>
    <dbReference type="NCBI Taxonomy" id="29422"/>
    <lineage>
        <taxon>Bacteria</taxon>
        <taxon>Pseudomonadati</taxon>
        <taxon>Pseudomonadota</taxon>
        <taxon>Gammaproteobacteria</taxon>
        <taxon>Legionellales</taxon>
        <taxon>Legionellaceae</taxon>
        <taxon>Legionella</taxon>
    </lineage>
</organism>
<dbReference type="EMBL" id="LNXV01000014">
    <property type="protein sequence ID" value="KTC83771.1"/>
    <property type="molecule type" value="Genomic_DNA"/>
</dbReference>
<keyword evidence="4" id="KW-1185">Reference proteome</keyword>
<feature type="transmembrane region" description="Helical" evidence="2">
    <location>
        <begin position="238"/>
        <end position="258"/>
    </location>
</feature>
<feature type="transmembrane region" description="Helical" evidence="2">
    <location>
        <begin position="270"/>
        <end position="289"/>
    </location>
</feature>
<evidence type="ECO:0000313" key="3">
    <source>
        <dbReference type="EMBL" id="KTC83771.1"/>
    </source>
</evidence>
<evidence type="ECO:0000256" key="1">
    <source>
        <dbReference type="ARBA" id="ARBA00023115"/>
    </source>
</evidence>
<feature type="transmembrane region" description="Helical" evidence="2">
    <location>
        <begin position="103"/>
        <end position="125"/>
    </location>
</feature>
<feature type="transmembrane region" description="Helical" evidence="2">
    <location>
        <begin position="376"/>
        <end position="396"/>
    </location>
</feature>
<keyword evidence="2" id="KW-1133">Transmembrane helix</keyword>
<dbReference type="AlphaFoldDB" id="A0A0W0SKE0"/>
<protein>
    <submittedName>
        <fullName evidence="3">Spermidine synthase</fullName>
    </submittedName>
</protein>
<dbReference type="Pfam" id="PF01564">
    <property type="entry name" value="Spermine_synth"/>
    <property type="match status" value="1"/>
</dbReference>
<evidence type="ECO:0000256" key="2">
    <source>
        <dbReference type="SAM" id="Phobius"/>
    </source>
</evidence>
<sequence>MQLLFSISLFLSASLLFVIQPMVAKVLLPAYGGTPAVWTVCMFFFQSLLLFAYGYAWLLSQFTAIWWRLSHTLLIILSVLSLPLLLMISSEQGEPEFTILHNLIYQLGLPLLVIAASAPLLQFAYSQTKDKKASDPYFLYVASNVGSLLALLAYPWLIEHYIGLRKQFYYWNIGYCIYIVFLLLIFFGFSYQQLLKPKLEKIHLSYSMMLQWIGYSFIPCSLLLGVTFYISTDIAATPLLWILPLALYLLSFVITFARRPIISLTWVERNTLFFLIFPVISFIFGNNSLQGWQYIFFHLLNFFILALLCHGQLVAKRPPVNQLTVFYFCLALGGVLAGIFNSFVALRVFNGAYEYPLVLALAMFCIPVTRSKNTRLMPFIVLAILLINYLLPNTGWLLEFKRYHIAELAALCVIVIWPGNKLSLFAGVSILFIFLFFPGLQQNKILAQQRNFYGIKQVLAMVGSHVLISQNTVHGFQLQQPDNQTNGALGYYGPPSKVVQLLQQKKKPLRAIILGLGTGMMACQYRKEDSVKMVDIDSQVIDIATNTELFTYLKDCPPQTTVLQGDGRSVMQKTKNAEADLLVIDAFSSDAIPIHLLTLEAFKLYLQKITPNDGVILVHVSNRHLRLLPVLTAVGRQLDLIVLQKLQEENTKMGQFASEWVLLTSNQEFSVSLMRSAGWRFVIENNNRLWTDDYSNLVPLLKW</sequence>
<dbReference type="Gene3D" id="3.40.50.150">
    <property type="entry name" value="Vaccinia Virus protein VP39"/>
    <property type="match status" value="1"/>
</dbReference>
<dbReference type="SUPFAM" id="SSF53335">
    <property type="entry name" value="S-adenosyl-L-methionine-dependent methyltransferases"/>
    <property type="match status" value="1"/>
</dbReference>
<dbReference type="Proteomes" id="UP000054742">
    <property type="component" value="Unassembled WGS sequence"/>
</dbReference>
<keyword evidence="2" id="KW-0812">Transmembrane</keyword>
<feature type="transmembrane region" description="Helical" evidence="2">
    <location>
        <begin position="169"/>
        <end position="191"/>
    </location>
</feature>
<feature type="transmembrane region" description="Helical" evidence="2">
    <location>
        <begin position="408"/>
        <end position="437"/>
    </location>
</feature>
<dbReference type="OrthoDB" id="9761985at2"/>
<feature type="transmembrane region" description="Helical" evidence="2">
    <location>
        <begin position="65"/>
        <end position="88"/>
    </location>
</feature>
<gene>
    <name evidence="3" type="ORF">Lbru_1669</name>
</gene>
<evidence type="ECO:0000313" key="4">
    <source>
        <dbReference type="Proteomes" id="UP000054742"/>
    </source>
</evidence>
<name>A0A0W0SKE0_9GAMM</name>
<reference evidence="3 4" key="1">
    <citation type="submission" date="2015-11" db="EMBL/GenBank/DDBJ databases">
        <title>Genomic analysis of 38 Legionella species identifies large and diverse effector repertoires.</title>
        <authorList>
            <person name="Burstein D."/>
            <person name="Amaro F."/>
            <person name="Zusman T."/>
            <person name="Lifshitz Z."/>
            <person name="Cohen O."/>
            <person name="Gilbert J.A."/>
            <person name="Pupko T."/>
            <person name="Shuman H.A."/>
            <person name="Segal G."/>
        </authorList>
    </citation>
    <scope>NUCLEOTIDE SEQUENCE [LARGE SCALE GENOMIC DNA]</scope>
    <source>
        <strain evidence="3 4">ATCC 43878</strain>
    </source>
</reference>
<dbReference type="PATRIC" id="fig|29422.6.peg.1774"/>
<dbReference type="GO" id="GO:0006596">
    <property type="term" value="P:polyamine biosynthetic process"/>
    <property type="evidence" value="ECO:0007669"/>
    <property type="project" value="UniProtKB-KW"/>
</dbReference>
<feature type="transmembrane region" description="Helical" evidence="2">
    <location>
        <begin position="212"/>
        <end position="232"/>
    </location>
</feature>
<dbReference type="PANTHER" id="PTHR43317:SF1">
    <property type="entry name" value="THERMOSPERMINE SYNTHASE ACAULIS5"/>
    <property type="match status" value="1"/>
</dbReference>
<proteinExistence type="predicted"/>
<feature type="transmembrane region" description="Helical" evidence="2">
    <location>
        <begin position="325"/>
        <end position="346"/>
    </location>
</feature>
<feature type="transmembrane region" description="Helical" evidence="2">
    <location>
        <begin position="137"/>
        <end position="157"/>
    </location>
</feature>